<feature type="transmembrane region" description="Helical" evidence="7">
    <location>
        <begin position="76"/>
        <end position="94"/>
    </location>
</feature>
<dbReference type="PROSITE" id="PS50850">
    <property type="entry name" value="MFS"/>
    <property type="match status" value="1"/>
</dbReference>
<evidence type="ECO:0000256" key="1">
    <source>
        <dbReference type="ARBA" id="ARBA00004651"/>
    </source>
</evidence>
<keyword evidence="6 7" id="KW-0472">Membrane</keyword>
<dbReference type="SUPFAM" id="SSF103473">
    <property type="entry name" value="MFS general substrate transporter"/>
    <property type="match status" value="1"/>
</dbReference>
<dbReference type="PANTHER" id="PTHR23517">
    <property type="entry name" value="RESISTANCE PROTEIN MDTM, PUTATIVE-RELATED-RELATED"/>
    <property type="match status" value="1"/>
</dbReference>
<keyword evidence="10" id="KW-1185">Reference proteome</keyword>
<feature type="transmembrane region" description="Helical" evidence="7">
    <location>
        <begin position="367"/>
        <end position="387"/>
    </location>
</feature>
<feature type="transmembrane region" description="Helical" evidence="7">
    <location>
        <begin position="135"/>
        <end position="158"/>
    </location>
</feature>
<feature type="domain" description="Major facilitator superfamily (MFS) profile" evidence="8">
    <location>
        <begin position="3"/>
        <end position="393"/>
    </location>
</feature>
<evidence type="ECO:0000256" key="5">
    <source>
        <dbReference type="ARBA" id="ARBA00022989"/>
    </source>
</evidence>
<organism evidence="9 10">
    <name type="scientific">Luteipulveratus halotolerans</name>
    <dbReference type="NCBI Taxonomy" id="1631356"/>
    <lineage>
        <taxon>Bacteria</taxon>
        <taxon>Bacillati</taxon>
        <taxon>Actinomycetota</taxon>
        <taxon>Actinomycetes</taxon>
        <taxon>Micrococcales</taxon>
        <taxon>Dermacoccaceae</taxon>
        <taxon>Luteipulveratus</taxon>
    </lineage>
</organism>
<dbReference type="RefSeq" id="WP_071606378.1">
    <property type="nucleotide sequence ID" value="NZ_LAIR01000002.1"/>
</dbReference>
<keyword evidence="3" id="KW-1003">Cell membrane</keyword>
<feature type="transmembrane region" description="Helical" evidence="7">
    <location>
        <begin position="305"/>
        <end position="327"/>
    </location>
</feature>
<comment type="subcellular location">
    <subcellularLocation>
        <location evidence="1">Cell membrane</location>
        <topology evidence="1">Multi-pass membrane protein</topology>
    </subcellularLocation>
</comment>
<evidence type="ECO:0000259" key="8">
    <source>
        <dbReference type="PROSITE" id="PS50850"/>
    </source>
</evidence>
<reference evidence="10" key="1">
    <citation type="submission" date="2015-03" db="EMBL/GenBank/DDBJ databases">
        <title>Luteipulveratus halotolerans sp. nov., a novel actinobacterium (Dermacoccaceae) from Sarawak, Malaysia.</title>
        <authorList>
            <person name="Juboi H."/>
            <person name="Basik A."/>
            <person name="Shamsul S.S."/>
            <person name="Arnold P."/>
            <person name="Schmitt E.K."/>
            <person name="Sanglier J.-J."/>
            <person name="Yeo T."/>
        </authorList>
    </citation>
    <scope>NUCLEOTIDE SEQUENCE [LARGE SCALE GENOMIC DNA]</scope>
    <source>
        <strain evidence="10">C296001</strain>
    </source>
</reference>
<feature type="transmembrane region" description="Helical" evidence="7">
    <location>
        <begin position="164"/>
        <end position="182"/>
    </location>
</feature>
<dbReference type="InterPro" id="IPR036259">
    <property type="entry name" value="MFS_trans_sf"/>
</dbReference>
<evidence type="ECO:0000256" key="3">
    <source>
        <dbReference type="ARBA" id="ARBA00022475"/>
    </source>
</evidence>
<dbReference type="InterPro" id="IPR011701">
    <property type="entry name" value="MFS"/>
</dbReference>
<evidence type="ECO:0000256" key="2">
    <source>
        <dbReference type="ARBA" id="ARBA00022448"/>
    </source>
</evidence>
<feature type="transmembrane region" description="Helical" evidence="7">
    <location>
        <begin position="42"/>
        <end position="64"/>
    </location>
</feature>
<comment type="caution">
    <text evidence="9">The sequence shown here is derived from an EMBL/GenBank/DDBJ whole genome shotgun (WGS) entry which is preliminary data.</text>
</comment>
<protein>
    <recommendedName>
        <fullName evidence="8">Major facilitator superfamily (MFS) profile domain-containing protein</fullName>
    </recommendedName>
</protein>
<dbReference type="GO" id="GO:0005886">
    <property type="term" value="C:plasma membrane"/>
    <property type="evidence" value="ECO:0007669"/>
    <property type="project" value="UniProtKB-SubCell"/>
</dbReference>
<evidence type="ECO:0000313" key="9">
    <source>
        <dbReference type="EMBL" id="KNX37883.1"/>
    </source>
</evidence>
<dbReference type="Proteomes" id="UP000037397">
    <property type="component" value="Unassembled WGS sequence"/>
</dbReference>
<dbReference type="Gene3D" id="1.20.1250.20">
    <property type="entry name" value="MFS general substrate transporter like domains"/>
    <property type="match status" value="1"/>
</dbReference>
<feature type="transmembrane region" description="Helical" evidence="7">
    <location>
        <begin position="100"/>
        <end position="123"/>
    </location>
</feature>
<evidence type="ECO:0000313" key="10">
    <source>
        <dbReference type="Proteomes" id="UP000037397"/>
    </source>
</evidence>
<feature type="transmembrane region" description="Helical" evidence="7">
    <location>
        <begin position="339"/>
        <end position="361"/>
    </location>
</feature>
<dbReference type="InterPro" id="IPR020846">
    <property type="entry name" value="MFS_dom"/>
</dbReference>
<gene>
    <name evidence="9" type="ORF">VV01_13110</name>
</gene>
<feature type="transmembrane region" description="Helical" evidence="7">
    <location>
        <begin position="214"/>
        <end position="235"/>
    </location>
</feature>
<keyword evidence="5 7" id="KW-1133">Transmembrane helix</keyword>
<feature type="transmembrane region" description="Helical" evidence="7">
    <location>
        <begin position="247"/>
        <end position="269"/>
    </location>
</feature>
<dbReference type="InterPro" id="IPR050171">
    <property type="entry name" value="MFS_Transporters"/>
</dbReference>
<dbReference type="Pfam" id="PF07690">
    <property type="entry name" value="MFS_1"/>
    <property type="match status" value="1"/>
</dbReference>
<keyword evidence="2" id="KW-0813">Transport</keyword>
<dbReference type="PANTHER" id="PTHR23517:SF13">
    <property type="entry name" value="MAJOR FACILITATOR SUPERFAMILY MFS_1"/>
    <property type="match status" value="1"/>
</dbReference>
<evidence type="ECO:0000256" key="6">
    <source>
        <dbReference type="ARBA" id="ARBA00023136"/>
    </source>
</evidence>
<dbReference type="PATRIC" id="fig|1631356.3.peg.2575"/>
<name>A0A0L6CK34_9MICO</name>
<evidence type="ECO:0000256" key="7">
    <source>
        <dbReference type="SAM" id="Phobius"/>
    </source>
</evidence>
<proteinExistence type="predicted"/>
<evidence type="ECO:0000256" key="4">
    <source>
        <dbReference type="ARBA" id="ARBA00022692"/>
    </source>
</evidence>
<dbReference type="EMBL" id="LAIR01000002">
    <property type="protein sequence ID" value="KNX37883.1"/>
    <property type="molecule type" value="Genomic_DNA"/>
</dbReference>
<dbReference type="AlphaFoldDB" id="A0A0L6CK34"/>
<dbReference type="STRING" id="1631356.VV01_13110"/>
<accession>A0A0L6CK34</accession>
<feature type="transmembrane region" description="Helical" evidence="7">
    <location>
        <begin position="281"/>
        <end position="299"/>
    </location>
</feature>
<sequence>MTSTLDRRIAFAIAALTLGVLLGASAAPSPLYPVYQQAWGFSSITLPLVFAVYVFALLGALLTIGSVSDHVGRRPVIIAALLLLAVAMVLFRVADGVGGLVAARIVQGIAVGAATGTLSASLADLQPSQRVGTNVTSATPAVGMAFGAVLSGGLVEYAPEPRHLVYEVFLVLALALVVVMWFQPEAVRDQPRSWRALLASLRPSAGVPRSMRGLFLAQVPAIAATWSLGGLYLSLGASVVGRELHVANHLLAGLVLAAMFGAGGVAVLVNGALPERVRRSAGFAALGAGIALSVVGALVGSLTTYLLASAVAGLGFGWTFQNVMGAIAAATPATERGRVFATTFVVSYSAFSIPALVAGFAVQEYGLRPTLVGYGAFELLLVLGAAAGSTRTSRGPAATVVPAGRDRCPVAEGACEQTVG</sequence>
<keyword evidence="4 7" id="KW-0812">Transmembrane</keyword>
<dbReference type="GO" id="GO:0022857">
    <property type="term" value="F:transmembrane transporter activity"/>
    <property type="evidence" value="ECO:0007669"/>
    <property type="project" value="InterPro"/>
</dbReference>